<dbReference type="EMBL" id="JADJZA010000002">
    <property type="protein sequence ID" value="MBK9296476.1"/>
    <property type="molecule type" value="Genomic_DNA"/>
</dbReference>
<proteinExistence type="inferred from homology"/>
<dbReference type="Gene3D" id="2.30.30.110">
    <property type="match status" value="1"/>
</dbReference>
<evidence type="ECO:0000256" key="3">
    <source>
        <dbReference type="SAM" id="MobiDB-lite"/>
    </source>
</evidence>
<dbReference type="InterPro" id="IPR011067">
    <property type="entry name" value="Plasmid_toxin/cell-grow_inhib"/>
</dbReference>
<reference evidence="4 5" key="1">
    <citation type="submission" date="2020-10" db="EMBL/GenBank/DDBJ databases">
        <title>Connecting structure to function with the recovery of over 1000 high-quality activated sludge metagenome-assembled genomes encoding full-length rRNA genes using long-read sequencing.</title>
        <authorList>
            <person name="Singleton C.M."/>
            <person name="Petriglieri F."/>
            <person name="Kristensen J.M."/>
            <person name="Kirkegaard R.H."/>
            <person name="Michaelsen T.Y."/>
            <person name="Andersen M.H."/>
            <person name="Karst S.M."/>
            <person name="Dueholm M.S."/>
            <person name="Nielsen P.H."/>
            <person name="Albertsen M."/>
        </authorList>
    </citation>
    <scope>NUCLEOTIDE SEQUENCE [LARGE SCALE GENOMIC DNA]</scope>
    <source>
        <strain evidence="4">Lyne_18-Q3-R50-59_MAXAC.006</strain>
    </source>
</reference>
<protein>
    <submittedName>
        <fullName evidence="4">Type II toxin-antitoxin system PemK/MazF family toxin</fullName>
    </submittedName>
</protein>
<dbReference type="GO" id="GO:0003677">
    <property type="term" value="F:DNA binding"/>
    <property type="evidence" value="ECO:0007669"/>
    <property type="project" value="InterPro"/>
</dbReference>
<feature type="region of interest" description="Disordered" evidence="3">
    <location>
        <begin position="1"/>
        <end position="103"/>
    </location>
</feature>
<evidence type="ECO:0000313" key="5">
    <source>
        <dbReference type="Proteomes" id="UP000727993"/>
    </source>
</evidence>
<accession>A0A936NB93</accession>
<dbReference type="AlphaFoldDB" id="A0A936NB93"/>
<comment type="caution">
    <text evidence="4">The sequence shown here is derived from an EMBL/GenBank/DDBJ whole genome shotgun (WGS) entry which is preliminary data.</text>
</comment>
<feature type="compositionally biased region" description="Polar residues" evidence="3">
    <location>
        <begin position="22"/>
        <end position="43"/>
    </location>
</feature>
<dbReference type="Proteomes" id="UP000727993">
    <property type="component" value="Unassembled WGS sequence"/>
</dbReference>
<dbReference type="Pfam" id="PF02452">
    <property type="entry name" value="PemK_toxin"/>
    <property type="match status" value="1"/>
</dbReference>
<sequence>MAKPSAKSAAGPGRATRRSKKPSASSPVGTAETRTSSGTTKAAQPSGRINADTRNPAKPSAVAAPSSTKATGPAATPATRPKDTSGPLEVSYAPEADGEPDPGEVVWTYVSYEDDPSQGKDRPVAVIGWDGPVLGVVQLTSKDHRRNDCVPIGTGDWDREHRPSFAKIDRILRVKPADVRREGAVLAEDRFNNLIKALRAMHGWPLDTNDDA</sequence>
<evidence type="ECO:0000313" key="4">
    <source>
        <dbReference type="EMBL" id="MBK9296476.1"/>
    </source>
</evidence>
<feature type="compositionally biased region" description="Low complexity" evidence="3">
    <location>
        <begin position="56"/>
        <end position="79"/>
    </location>
</feature>
<comment type="similarity">
    <text evidence="1">Belongs to the PemK/MazF family.</text>
</comment>
<evidence type="ECO:0000256" key="2">
    <source>
        <dbReference type="ARBA" id="ARBA00022649"/>
    </source>
</evidence>
<gene>
    <name evidence="4" type="ORF">IPN02_06390</name>
</gene>
<organism evidence="4 5">
    <name type="scientific">Candidatus Neomicrothrix subdominans</name>
    <dbReference type="NCBI Taxonomy" id="2954438"/>
    <lineage>
        <taxon>Bacteria</taxon>
        <taxon>Bacillati</taxon>
        <taxon>Actinomycetota</taxon>
        <taxon>Acidimicrobiia</taxon>
        <taxon>Acidimicrobiales</taxon>
        <taxon>Microthrixaceae</taxon>
        <taxon>Candidatus Neomicrothrix</taxon>
    </lineage>
</organism>
<dbReference type="SUPFAM" id="SSF50118">
    <property type="entry name" value="Cell growth inhibitor/plasmid maintenance toxic component"/>
    <property type="match status" value="1"/>
</dbReference>
<keyword evidence="2" id="KW-1277">Toxin-antitoxin system</keyword>
<dbReference type="InterPro" id="IPR003477">
    <property type="entry name" value="PemK-like"/>
</dbReference>
<name>A0A936NB93_9ACTN</name>
<evidence type="ECO:0000256" key="1">
    <source>
        <dbReference type="ARBA" id="ARBA00007521"/>
    </source>
</evidence>